<dbReference type="EMBL" id="JADWDC010000085">
    <property type="protein sequence ID" value="MCC0179449.1"/>
    <property type="molecule type" value="Genomic_DNA"/>
</dbReference>
<evidence type="ECO:0000256" key="2">
    <source>
        <dbReference type="ARBA" id="ARBA00022747"/>
    </source>
</evidence>
<organism evidence="7 8">
    <name type="scientific">Waterburya agarophytonicola KI4</name>
    <dbReference type="NCBI Taxonomy" id="2874699"/>
    <lineage>
        <taxon>Bacteria</taxon>
        <taxon>Bacillati</taxon>
        <taxon>Cyanobacteriota</taxon>
        <taxon>Cyanophyceae</taxon>
        <taxon>Pleurocapsales</taxon>
        <taxon>Hyellaceae</taxon>
        <taxon>Waterburya</taxon>
        <taxon>Waterburya agarophytonicola</taxon>
    </lineage>
</organism>
<keyword evidence="4" id="KW-0378">Hydrolase</keyword>
<dbReference type="EC" id="3.1.21.4" evidence="6"/>
<dbReference type="GO" id="GO:0009036">
    <property type="term" value="F:type II site-specific deoxyribonuclease activity"/>
    <property type="evidence" value="ECO:0007669"/>
    <property type="project" value="InterPro"/>
</dbReference>
<keyword evidence="1" id="KW-0540">Nuclease</keyword>
<name>A0A964BTD6_9CYAN</name>
<dbReference type="RefSeq" id="WP_229642550.1">
    <property type="nucleotide sequence ID" value="NZ_JADWDC010000085.1"/>
</dbReference>
<dbReference type="AlphaFoldDB" id="A0A964BTD6"/>
<evidence type="ECO:0000256" key="1">
    <source>
        <dbReference type="ARBA" id="ARBA00022722"/>
    </source>
</evidence>
<protein>
    <recommendedName>
        <fullName evidence="6">type II site-specific deoxyribonuclease</fullName>
        <ecNumber evidence="6">3.1.21.4</ecNumber>
    </recommendedName>
</protein>
<keyword evidence="8" id="KW-1185">Reference proteome</keyword>
<reference evidence="7" key="1">
    <citation type="journal article" date="2021" name="Antonie Van Leeuwenhoek">
        <title>Draft genome and description of Waterburya agarophytonicola gen. nov. sp. nov. (Pleurocapsales, Cyanobacteria): a seaweed symbiont.</title>
        <authorList>
            <person name="Bonthond G."/>
            <person name="Shalygin S."/>
            <person name="Bayer T."/>
            <person name="Weinberger F."/>
        </authorList>
    </citation>
    <scope>NUCLEOTIDE SEQUENCE</scope>
    <source>
        <strain evidence="7">KI4</strain>
    </source>
</reference>
<dbReference type="GO" id="GO:0003677">
    <property type="term" value="F:DNA binding"/>
    <property type="evidence" value="ECO:0007669"/>
    <property type="project" value="InterPro"/>
</dbReference>
<sequence length="270" mass="31106">MDATTRLQIKELITNVIDSKLEKYTAESDYKPFFEAIFDKETVLIASVVQSLYTTFGMSLYEQIAKILAEAAGYKVETQYDLFGQIDAKTEALINKICSEIETKKRTPDKQSEITLIRSSIQSGAANVDQDKRVDVFLVKPNGEELYVDITTVKPNLKEFKTLRRKMLRWCALRFSQNPNANVKTCIGIPYNPYYPQEYSRWTSSVCDVKNELLVQEKLWEEFAGEDVFSELLEIFKEVGDELKDKILEFMKSQSPEEVQLSLPLDEEEN</sequence>
<comment type="caution">
    <text evidence="7">The sequence shown here is derived from an EMBL/GenBank/DDBJ whole genome shotgun (WGS) entry which is preliminary data.</text>
</comment>
<accession>A0A964BTD6</accession>
<gene>
    <name evidence="7" type="ORF">I4641_21035</name>
</gene>
<proteinExistence type="predicted"/>
<evidence type="ECO:0000256" key="4">
    <source>
        <dbReference type="ARBA" id="ARBA00022801"/>
    </source>
</evidence>
<dbReference type="Pfam" id="PF09520">
    <property type="entry name" value="RE_TdeIII"/>
    <property type="match status" value="1"/>
</dbReference>
<evidence type="ECO:0000256" key="5">
    <source>
        <dbReference type="ARBA" id="ARBA00093760"/>
    </source>
</evidence>
<evidence type="ECO:0000256" key="3">
    <source>
        <dbReference type="ARBA" id="ARBA00022759"/>
    </source>
</evidence>
<evidence type="ECO:0000256" key="6">
    <source>
        <dbReference type="ARBA" id="ARBA00093790"/>
    </source>
</evidence>
<comment type="catalytic activity">
    <reaction evidence="5">
        <text>Endonucleolytic cleavage of DNA to give specific double-stranded fragments with terminal 5'-phosphates.</text>
        <dbReference type="EC" id="3.1.21.4"/>
    </reaction>
</comment>
<dbReference type="InterPro" id="IPR019045">
    <property type="entry name" value="Restrct_endonuc_II_HinfI"/>
</dbReference>
<evidence type="ECO:0000313" key="8">
    <source>
        <dbReference type="Proteomes" id="UP000729733"/>
    </source>
</evidence>
<evidence type="ECO:0000313" key="7">
    <source>
        <dbReference type="EMBL" id="MCC0179449.1"/>
    </source>
</evidence>
<dbReference type="Proteomes" id="UP000729733">
    <property type="component" value="Unassembled WGS sequence"/>
</dbReference>
<dbReference type="GO" id="GO:0009307">
    <property type="term" value="P:DNA restriction-modification system"/>
    <property type="evidence" value="ECO:0007669"/>
    <property type="project" value="InterPro"/>
</dbReference>
<keyword evidence="3 7" id="KW-0255">Endonuclease</keyword>
<keyword evidence="2" id="KW-0680">Restriction system</keyword>